<name>A0A842HTV8_9SPHN</name>
<dbReference type="AlphaFoldDB" id="A0A842HTV8"/>
<evidence type="ECO:0000256" key="4">
    <source>
        <dbReference type="PROSITE-ProRule" id="PRU00510"/>
    </source>
</evidence>
<proteinExistence type="predicted"/>
<dbReference type="PANTHER" id="PTHR33823:SF4">
    <property type="entry name" value="GENERAL STRESS PROTEIN 16O"/>
    <property type="match status" value="1"/>
</dbReference>
<evidence type="ECO:0000256" key="2">
    <source>
        <dbReference type="ARBA" id="ARBA00022771"/>
    </source>
</evidence>
<evidence type="ECO:0000256" key="1">
    <source>
        <dbReference type="ARBA" id="ARBA00022723"/>
    </source>
</evidence>
<evidence type="ECO:0000313" key="7">
    <source>
        <dbReference type="Proteomes" id="UP000564378"/>
    </source>
</evidence>
<evidence type="ECO:0000313" key="6">
    <source>
        <dbReference type="EMBL" id="MBC2776462.1"/>
    </source>
</evidence>
<dbReference type="Proteomes" id="UP000564378">
    <property type="component" value="Unassembled WGS sequence"/>
</dbReference>
<keyword evidence="1" id="KW-0479">Metal-binding</keyword>
<keyword evidence="7" id="KW-1185">Reference proteome</keyword>
<dbReference type="Gene3D" id="1.20.120.910">
    <property type="entry name" value="DksA, coiled-coil domain"/>
    <property type="match status" value="1"/>
</dbReference>
<dbReference type="GO" id="GO:0008270">
    <property type="term" value="F:zinc ion binding"/>
    <property type="evidence" value="ECO:0007669"/>
    <property type="project" value="UniProtKB-KW"/>
</dbReference>
<organism evidence="6 7">
    <name type="scientific">Parasphingopyxis marina</name>
    <dbReference type="NCBI Taxonomy" id="2761622"/>
    <lineage>
        <taxon>Bacteria</taxon>
        <taxon>Pseudomonadati</taxon>
        <taxon>Pseudomonadota</taxon>
        <taxon>Alphaproteobacteria</taxon>
        <taxon>Sphingomonadales</taxon>
        <taxon>Sphingomonadaceae</taxon>
        <taxon>Parasphingopyxis</taxon>
    </lineage>
</organism>
<dbReference type="EMBL" id="JACJVJ010000001">
    <property type="protein sequence ID" value="MBC2776462.1"/>
    <property type="molecule type" value="Genomic_DNA"/>
</dbReference>
<protein>
    <submittedName>
        <fullName evidence="6">TraR/DksA C4-type zinc finger protein</fullName>
    </submittedName>
</protein>
<sequence>MANGFDERTWRKRLEELRRALASEDEGAAEWRKPVELDQQSVGRLSRMDAMQQQAMADAEARRRKSDIARIDAALKRLDDGEYGWCLGCGEAIAEKRLEIDPMATQCVGCAA</sequence>
<keyword evidence="2" id="KW-0863">Zinc-finger</keyword>
<evidence type="ECO:0000259" key="5">
    <source>
        <dbReference type="Pfam" id="PF01258"/>
    </source>
</evidence>
<evidence type="ECO:0000256" key="3">
    <source>
        <dbReference type="ARBA" id="ARBA00022833"/>
    </source>
</evidence>
<dbReference type="RefSeq" id="WP_185799744.1">
    <property type="nucleotide sequence ID" value="NZ_JACJVJ010000001.1"/>
</dbReference>
<dbReference type="SUPFAM" id="SSF57716">
    <property type="entry name" value="Glucocorticoid receptor-like (DNA-binding domain)"/>
    <property type="match status" value="1"/>
</dbReference>
<comment type="caution">
    <text evidence="6">The sequence shown here is derived from an EMBL/GenBank/DDBJ whole genome shotgun (WGS) entry which is preliminary data.</text>
</comment>
<feature type="domain" description="Zinc finger DksA/TraR C4-type" evidence="5">
    <location>
        <begin position="81"/>
        <end position="111"/>
    </location>
</feature>
<reference evidence="6 7" key="1">
    <citation type="submission" date="2020-08" db="EMBL/GenBank/DDBJ databases">
        <title>Draft genome sequence of Parasphingopyxis sp. GrpM-11.</title>
        <authorList>
            <person name="Oh J."/>
            <person name="Roh D.-H."/>
        </authorList>
    </citation>
    <scope>NUCLEOTIDE SEQUENCE [LARGE SCALE GENOMIC DNA]</scope>
    <source>
        <strain evidence="6 7">GrpM-11</strain>
    </source>
</reference>
<keyword evidence="3" id="KW-0862">Zinc</keyword>
<dbReference type="PANTHER" id="PTHR33823">
    <property type="entry name" value="RNA POLYMERASE-BINDING TRANSCRIPTION FACTOR DKSA-RELATED"/>
    <property type="match status" value="1"/>
</dbReference>
<accession>A0A842HTV8</accession>
<feature type="zinc finger region" description="dksA C4-type" evidence="4">
    <location>
        <begin position="86"/>
        <end position="110"/>
    </location>
</feature>
<dbReference type="PROSITE" id="PS51128">
    <property type="entry name" value="ZF_DKSA_2"/>
    <property type="match status" value="1"/>
</dbReference>
<dbReference type="Pfam" id="PF01258">
    <property type="entry name" value="zf-dskA_traR"/>
    <property type="match status" value="1"/>
</dbReference>
<gene>
    <name evidence="6" type="ORF">H6P80_02390</name>
</gene>
<dbReference type="InterPro" id="IPR000962">
    <property type="entry name" value="Znf_DskA_TraR"/>
</dbReference>